<keyword evidence="9" id="KW-1185">Reference proteome</keyword>
<keyword evidence="4 5" id="KW-0326">Glycosidase</keyword>
<dbReference type="InterPro" id="IPR023296">
    <property type="entry name" value="Glyco_hydro_beta-prop_sf"/>
</dbReference>
<dbReference type="PANTHER" id="PTHR31953">
    <property type="entry name" value="BETA-FRUCTOFURANOSIDASE, INSOLUBLE ISOENZYME CWINV1-RELATED"/>
    <property type="match status" value="1"/>
</dbReference>
<reference evidence="8" key="2">
    <citation type="submission" date="2021-12" db="EMBL/GenBank/DDBJ databases">
        <title>Resequencing data analysis of finger millet.</title>
        <authorList>
            <person name="Hatakeyama M."/>
            <person name="Aluri S."/>
            <person name="Balachadran M.T."/>
            <person name="Sivarajan S.R."/>
            <person name="Poveda L."/>
            <person name="Shimizu-Inatsugi R."/>
            <person name="Schlapbach R."/>
            <person name="Sreeman S.M."/>
            <person name="Shimizu K.K."/>
        </authorList>
    </citation>
    <scope>NUCLEOTIDE SEQUENCE</scope>
</reference>
<dbReference type="AlphaFoldDB" id="A0AAV5CS11"/>
<dbReference type="SMART" id="SM00640">
    <property type="entry name" value="Glyco_32"/>
    <property type="match status" value="1"/>
</dbReference>
<comment type="similarity">
    <text evidence="1 5">Belongs to the glycosyl hydrolase 32 family.</text>
</comment>
<dbReference type="GO" id="GO:0004553">
    <property type="term" value="F:hydrolase activity, hydrolyzing O-glycosyl compounds"/>
    <property type="evidence" value="ECO:0007669"/>
    <property type="project" value="InterPro"/>
</dbReference>
<dbReference type="Pfam" id="PF08244">
    <property type="entry name" value="Glyco_hydro_32C"/>
    <property type="match status" value="1"/>
</dbReference>
<dbReference type="SUPFAM" id="SSF75005">
    <property type="entry name" value="Arabinanase/levansucrase/invertase"/>
    <property type="match status" value="1"/>
</dbReference>
<proteinExistence type="inferred from homology"/>
<evidence type="ECO:0000256" key="1">
    <source>
        <dbReference type="ARBA" id="ARBA00009902"/>
    </source>
</evidence>
<evidence type="ECO:0000313" key="9">
    <source>
        <dbReference type="Proteomes" id="UP001054889"/>
    </source>
</evidence>
<dbReference type="CDD" id="cd18624">
    <property type="entry name" value="GH32_Fruct1-like"/>
    <property type="match status" value="1"/>
</dbReference>
<keyword evidence="3" id="KW-0325">Glycoprotein</keyword>
<evidence type="ECO:0000256" key="2">
    <source>
        <dbReference type="ARBA" id="ARBA00022801"/>
    </source>
</evidence>
<evidence type="ECO:0000259" key="6">
    <source>
        <dbReference type="Pfam" id="PF00251"/>
    </source>
</evidence>
<organism evidence="8 9">
    <name type="scientific">Eleusine coracana subsp. coracana</name>
    <dbReference type="NCBI Taxonomy" id="191504"/>
    <lineage>
        <taxon>Eukaryota</taxon>
        <taxon>Viridiplantae</taxon>
        <taxon>Streptophyta</taxon>
        <taxon>Embryophyta</taxon>
        <taxon>Tracheophyta</taxon>
        <taxon>Spermatophyta</taxon>
        <taxon>Magnoliopsida</taxon>
        <taxon>Liliopsida</taxon>
        <taxon>Poales</taxon>
        <taxon>Poaceae</taxon>
        <taxon>PACMAD clade</taxon>
        <taxon>Chloridoideae</taxon>
        <taxon>Cynodonteae</taxon>
        <taxon>Eleusininae</taxon>
        <taxon>Eleusine</taxon>
    </lineage>
</organism>
<gene>
    <name evidence="8" type="primary">ga18690</name>
    <name evidence="8" type="ORF">PR202_ga18690</name>
</gene>
<dbReference type="EMBL" id="BQKI01000009">
    <property type="protein sequence ID" value="GJN01424.1"/>
    <property type="molecule type" value="Genomic_DNA"/>
</dbReference>
<dbReference type="FunFam" id="2.60.120.560:FF:000002">
    <property type="entry name" value="Beta-fructofuranosidase, insoluble isoenzyme CWINV1"/>
    <property type="match status" value="1"/>
</dbReference>
<dbReference type="InterPro" id="IPR013189">
    <property type="entry name" value="Glyco_hydro_32_C"/>
</dbReference>
<dbReference type="InterPro" id="IPR050551">
    <property type="entry name" value="Fructan_Metab_Enzymes"/>
</dbReference>
<feature type="domain" description="Glycosyl hydrolase family 32 C-terminal" evidence="7">
    <location>
        <begin position="350"/>
        <end position="549"/>
    </location>
</feature>
<dbReference type="InterPro" id="IPR013320">
    <property type="entry name" value="ConA-like_dom_sf"/>
</dbReference>
<comment type="caution">
    <text evidence="8">The sequence shown here is derived from an EMBL/GenBank/DDBJ whole genome shotgun (WGS) entry which is preliminary data.</text>
</comment>
<keyword evidence="2 5" id="KW-0378">Hydrolase</keyword>
<reference evidence="8" key="1">
    <citation type="journal article" date="2018" name="DNA Res.">
        <title>Multiple hybrid de novo genome assembly of finger millet, an orphan allotetraploid crop.</title>
        <authorList>
            <person name="Hatakeyama M."/>
            <person name="Aluri S."/>
            <person name="Balachadran M.T."/>
            <person name="Sivarajan S.R."/>
            <person name="Patrignani A."/>
            <person name="Gruter S."/>
            <person name="Poveda L."/>
            <person name="Shimizu-Inatsugi R."/>
            <person name="Baeten J."/>
            <person name="Francoijs K.J."/>
            <person name="Nataraja K.N."/>
            <person name="Reddy Y.A.N."/>
            <person name="Phadnis S."/>
            <person name="Ravikumar R.L."/>
            <person name="Schlapbach R."/>
            <person name="Sreeman S.M."/>
            <person name="Shimizu K.K."/>
        </authorList>
    </citation>
    <scope>NUCLEOTIDE SEQUENCE</scope>
</reference>
<dbReference type="Pfam" id="PF00251">
    <property type="entry name" value="Glyco_hydro_32N"/>
    <property type="match status" value="1"/>
</dbReference>
<feature type="domain" description="Glycosyl hydrolase family 32 N-terminal" evidence="6">
    <location>
        <begin position="16"/>
        <end position="347"/>
    </location>
</feature>
<dbReference type="InterPro" id="IPR013148">
    <property type="entry name" value="Glyco_hydro_32_N"/>
</dbReference>
<dbReference type="Gene3D" id="2.115.10.20">
    <property type="entry name" value="Glycosyl hydrolase domain, family 43"/>
    <property type="match status" value="1"/>
</dbReference>
<evidence type="ECO:0000256" key="4">
    <source>
        <dbReference type="ARBA" id="ARBA00023295"/>
    </source>
</evidence>
<evidence type="ECO:0000256" key="3">
    <source>
        <dbReference type="ARBA" id="ARBA00023180"/>
    </source>
</evidence>
<dbReference type="SUPFAM" id="SSF49899">
    <property type="entry name" value="Concanavalin A-like lectins/glucanases"/>
    <property type="match status" value="1"/>
</dbReference>
<dbReference type="Proteomes" id="UP001054889">
    <property type="component" value="Unassembled WGS sequence"/>
</dbReference>
<dbReference type="InterPro" id="IPR001362">
    <property type="entry name" value="Glyco_hydro_32"/>
</dbReference>
<protein>
    <submittedName>
        <fullName evidence="8">Uncharacterized protein</fullName>
    </submittedName>
</protein>
<evidence type="ECO:0000259" key="7">
    <source>
        <dbReference type="Pfam" id="PF08244"/>
    </source>
</evidence>
<evidence type="ECO:0000256" key="5">
    <source>
        <dbReference type="RuleBase" id="RU362110"/>
    </source>
</evidence>
<sequence>MEAKQQLGHGGRTAYHFQPPKNWMNGPFYYNGIYHLFYQYNPHRPNWGPEKLSWGHSVSGDLVNWAYLGTALDPTSPFDAAGCWSGSVTVLPDGRPVILYTGGDANNLQIQNVAFPKNPSDPLFREWVKPSGSNVNPVIPQPADVTGNNFRDPSTAWLGRDGLWRVAITAEVGGVGSTLVFRGGGDDFLRWERNPAPLHGSPDVPALECPDLFPVKVDGTDGLDYSEMTMNGGGGTDDMMIRHVLKLSNSDDEDYYMAGLYDDAEDTFVPAEPERGDDVRKWRRLDHGHVYAAKTFFDARRKRRVLWAWVKEFDGEAAAAAKGWAGIQTFPRALCLDGDGKQLVQWPIEEIETLRTTSDKPVVLQGTVLGSGGRHEIAGIQTMQADVEVVFEIPNLEEAEKLDPSWLKDPQKLCAEKGGASVQGGVGPCGLIVMASGDMEEHTTVFFRVFKHEDTYKVLMCTDLTRSSTKQGVEKPVYAGFVDVDVEKDRRISLRTLIDHSVIESFGGGGRTCMTARVYPEHVATGTSHLYVFNNGWSAVKVSKLEAWELRTAAVNVEVEDDALIA</sequence>
<name>A0AAV5CS11_ELECO</name>
<dbReference type="GO" id="GO:0005975">
    <property type="term" value="P:carbohydrate metabolic process"/>
    <property type="evidence" value="ECO:0007669"/>
    <property type="project" value="InterPro"/>
</dbReference>
<dbReference type="Gene3D" id="2.60.120.560">
    <property type="entry name" value="Exo-inulinase, domain 1"/>
    <property type="match status" value="1"/>
</dbReference>
<evidence type="ECO:0000313" key="8">
    <source>
        <dbReference type="EMBL" id="GJN01424.1"/>
    </source>
</evidence>
<accession>A0AAV5CS11</accession>